<evidence type="ECO:0000313" key="3">
    <source>
        <dbReference type="Proteomes" id="UP000552587"/>
    </source>
</evidence>
<dbReference type="RefSeq" id="WP_182669499.1">
    <property type="nucleotide sequence ID" value="NZ_JACHTE010000006.1"/>
</dbReference>
<dbReference type="Gene3D" id="3.40.30.10">
    <property type="entry name" value="Glutaredoxin"/>
    <property type="match status" value="1"/>
</dbReference>
<name>A0A7W3U4C3_9GAMM</name>
<feature type="chain" id="PRO_5030680169" description="Thioredoxin-like fold domain-containing protein" evidence="1">
    <location>
        <begin position="26"/>
        <end position="202"/>
    </location>
</feature>
<evidence type="ECO:0000256" key="1">
    <source>
        <dbReference type="SAM" id="SignalP"/>
    </source>
</evidence>
<evidence type="ECO:0000313" key="2">
    <source>
        <dbReference type="EMBL" id="MBB1088722.1"/>
    </source>
</evidence>
<dbReference type="EMBL" id="JACHTE010000006">
    <property type="protein sequence ID" value="MBB1088722.1"/>
    <property type="molecule type" value="Genomic_DNA"/>
</dbReference>
<organism evidence="2 3">
    <name type="scientific">Marilutibacter penaei</name>
    <dbReference type="NCBI Taxonomy" id="2759900"/>
    <lineage>
        <taxon>Bacteria</taxon>
        <taxon>Pseudomonadati</taxon>
        <taxon>Pseudomonadota</taxon>
        <taxon>Gammaproteobacteria</taxon>
        <taxon>Lysobacterales</taxon>
        <taxon>Lysobacteraceae</taxon>
        <taxon>Marilutibacter</taxon>
    </lineage>
</organism>
<keyword evidence="1" id="KW-0732">Signal</keyword>
<evidence type="ECO:0008006" key="4">
    <source>
        <dbReference type="Google" id="ProtNLM"/>
    </source>
</evidence>
<sequence>MKTCLELVRAVLLAGLLSIPWAADAQVRQYRPLPDDAWRTLEAASGIRWMGASGLQANVQVICDANCPYCARLDRTLREKYPSLAVRWVPTAYFQRDSEAVAASLLSSEDPVAALIANYRDYDFDARHGGHVPASNGLRLGASHGALEQAWKEWGGFTPMIVVRTRDGRILQALGSNESFVAPVLEMAAPSARRYEAWGGTP</sequence>
<accession>A0A7W3U4C3</accession>
<reference evidence="2 3" key="1">
    <citation type="submission" date="2020-07" db="EMBL/GenBank/DDBJ databases">
        <authorList>
            <person name="Xu S."/>
            <person name="Li A."/>
        </authorList>
    </citation>
    <scope>NUCLEOTIDE SEQUENCE [LARGE SCALE GENOMIC DNA]</scope>
    <source>
        <strain evidence="2 3">SG-8</strain>
    </source>
</reference>
<protein>
    <recommendedName>
        <fullName evidence="4">Thioredoxin-like fold domain-containing protein</fullName>
    </recommendedName>
</protein>
<proteinExistence type="predicted"/>
<comment type="caution">
    <text evidence="2">The sequence shown here is derived from an EMBL/GenBank/DDBJ whole genome shotgun (WGS) entry which is preliminary data.</text>
</comment>
<dbReference type="SUPFAM" id="SSF52833">
    <property type="entry name" value="Thioredoxin-like"/>
    <property type="match status" value="1"/>
</dbReference>
<keyword evidence="3" id="KW-1185">Reference proteome</keyword>
<dbReference type="Proteomes" id="UP000552587">
    <property type="component" value="Unassembled WGS sequence"/>
</dbReference>
<gene>
    <name evidence="2" type="ORF">H4F99_09490</name>
</gene>
<dbReference type="AlphaFoldDB" id="A0A7W3U4C3"/>
<dbReference type="InterPro" id="IPR036249">
    <property type="entry name" value="Thioredoxin-like_sf"/>
</dbReference>
<feature type="signal peptide" evidence="1">
    <location>
        <begin position="1"/>
        <end position="25"/>
    </location>
</feature>